<dbReference type="Gene3D" id="1.20.1740.10">
    <property type="entry name" value="Amino acid/polyamine transporter I"/>
    <property type="match status" value="1"/>
</dbReference>
<evidence type="ECO:0000256" key="1">
    <source>
        <dbReference type="ARBA" id="ARBA00004141"/>
    </source>
</evidence>
<dbReference type="GO" id="GO:0016020">
    <property type="term" value="C:membrane"/>
    <property type="evidence" value="ECO:0007669"/>
    <property type="project" value="UniProtKB-SubCell"/>
</dbReference>
<dbReference type="InterPro" id="IPR050598">
    <property type="entry name" value="AminoAcid_Transporter"/>
</dbReference>
<comment type="subcellular location">
    <subcellularLocation>
        <location evidence="1">Membrane</location>
        <topology evidence="1">Multi-pass membrane protein</topology>
    </subcellularLocation>
</comment>
<proteinExistence type="predicted"/>
<sequence>MVSASTMSEKKKTLLLARDSCNNRVSIQRRLGLLNGVTLIIGAIVGTGVFVSPKGVLKETGSLGMALMVWTITGFLSMMGAICYTELGTTFPMSGCDFTYMRMCFGELPAFLYLWVYIVIIGPVGNAIAALTFANYVLQPFFVTCSIPPSAIRLTAALVLCKYLI</sequence>
<evidence type="ECO:0000313" key="7">
    <source>
        <dbReference type="Proteomes" id="UP001054837"/>
    </source>
</evidence>
<dbReference type="Pfam" id="PF13520">
    <property type="entry name" value="AA_permease_2"/>
    <property type="match status" value="1"/>
</dbReference>
<keyword evidence="2 5" id="KW-0812">Transmembrane</keyword>
<protein>
    <submittedName>
        <fullName evidence="6">Large neutral amino acids transporter small subunit 2</fullName>
    </submittedName>
</protein>
<dbReference type="PANTHER" id="PTHR11785:SF375">
    <property type="entry name" value="AMINO ACID TRANSPORTER"/>
    <property type="match status" value="1"/>
</dbReference>
<dbReference type="Proteomes" id="UP001054837">
    <property type="component" value="Unassembled WGS sequence"/>
</dbReference>
<dbReference type="InterPro" id="IPR002293">
    <property type="entry name" value="AA/rel_permease1"/>
</dbReference>
<feature type="transmembrane region" description="Helical" evidence="5">
    <location>
        <begin position="110"/>
        <end position="134"/>
    </location>
</feature>
<keyword evidence="7" id="KW-1185">Reference proteome</keyword>
<evidence type="ECO:0000256" key="2">
    <source>
        <dbReference type="ARBA" id="ARBA00022692"/>
    </source>
</evidence>
<dbReference type="GO" id="GO:0015179">
    <property type="term" value="F:L-amino acid transmembrane transporter activity"/>
    <property type="evidence" value="ECO:0007669"/>
    <property type="project" value="TreeGrafter"/>
</dbReference>
<dbReference type="AlphaFoldDB" id="A0AAV4S9F5"/>
<dbReference type="PANTHER" id="PTHR11785">
    <property type="entry name" value="AMINO ACID TRANSPORTER"/>
    <property type="match status" value="1"/>
</dbReference>
<evidence type="ECO:0000256" key="4">
    <source>
        <dbReference type="ARBA" id="ARBA00023136"/>
    </source>
</evidence>
<gene>
    <name evidence="6" type="primary">SLC7A8</name>
    <name evidence="6" type="ORF">CDAR_318671</name>
</gene>
<evidence type="ECO:0000256" key="5">
    <source>
        <dbReference type="SAM" id="Phobius"/>
    </source>
</evidence>
<reference evidence="6 7" key="1">
    <citation type="submission" date="2021-06" db="EMBL/GenBank/DDBJ databases">
        <title>Caerostris darwini draft genome.</title>
        <authorList>
            <person name="Kono N."/>
            <person name="Arakawa K."/>
        </authorList>
    </citation>
    <scope>NUCLEOTIDE SEQUENCE [LARGE SCALE GENOMIC DNA]</scope>
</reference>
<keyword evidence="4 5" id="KW-0472">Membrane</keyword>
<evidence type="ECO:0000256" key="3">
    <source>
        <dbReference type="ARBA" id="ARBA00022989"/>
    </source>
</evidence>
<organism evidence="6 7">
    <name type="scientific">Caerostris darwini</name>
    <dbReference type="NCBI Taxonomy" id="1538125"/>
    <lineage>
        <taxon>Eukaryota</taxon>
        <taxon>Metazoa</taxon>
        <taxon>Ecdysozoa</taxon>
        <taxon>Arthropoda</taxon>
        <taxon>Chelicerata</taxon>
        <taxon>Arachnida</taxon>
        <taxon>Araneae</taxon>
        <taxon>Araneomorphae</taxon>
        <taxon>Entelegynae</taxon>
        <taxon>Araneoidea</taxon>
        <taxon>Araneidae</taxon>
        <taxon>Caerostris</taxon>
    </lineage>
</organism>
<feature type="transmembrane region" description="Helical" evidence="5">
    <location>
        <begin position="32"/>
        <end position="51"/>
    </location>
</feature>
<comment type="caution">
    <text evidence="6">The sequence shown here is derived from an EMBL/GenBank/DDBJ whole genome shotgun (WGS) entry which is preliminary data.</text>
</comment>
<evidence type="ECO:0000313" key="6">
    <source>
        <dbReference type="EMBL" id="GIY29999.1"/>
    </source>
</evidence>
<name>A0AAV4S9F5_9ARAC</name>
<feature type="transmembrane region" description="Helical" evidence="5">
    <location>
        <begin position="63"/>
        <end position="84"/>
    </location>
</feature>
<accession>A0AAV4S9F5</accession>
<keyword evidence="3 5" id="KW-1133">Transmembrane helix</keyword>
<dbReference type="EMBL" id="BPLQ01007424">
    <property type="protein sequence ID" value="GIY29999.1"/>
    <property type="molecule type" value="Genomic_DNA"/>
</dbReference>